<dbReference type="Gene3D" id="1.20.1070.10">
    <property type="entry name" value="Rhodopsin 7-helix transmembrane proteins"/>
    <property type="match status" value="1"/>
</dbReference>
<dbReference type="PANTHER" id="PTHR46641">
    <property type="entry name" value="FMRFAMIDE RECEPTOR-RELATED"/>
    <property type="match status" value="1"/>
</dbReference>
<comment type="subcellular location">
    <subcellularLocation>
        <location evidence="1">Membrane</location>
    </subcellularLocation>
</comment>
<protein>
    <recommendedName>
        <fullName evidence="7">G-protein coupled receptors family 1 profile domain-containing protein</fullName>
    </recommendedName>
</protein>
<feature type="transmembrane region" description="Helical" evidence="6">
    <location>
        <begin position="12"/>
        <end position="37"/>
    </location>
</feature>
<feature type="compositionally biased region" description="Polar residues" evidence="5">
    <location>
        <begin position="230"/>
        <end position="241"/>
    </location>
</feature>
<evidence type="ECO:0000259" key="7">
    <source>
        <dbReference type="PROSITE" id="PS50262"/>
    </source>
</evidence>
<keyword evidence="4 6" id="KW-0472">Membrane</keyword>
<feature type="region of interest" description="Disordered" evidence="5">
    <location>
        <begin position="230"/>
        <end position="253"/>
    </location>
</feature>
<dbReference type="PANTHER" id="PTHR46641:SF2">
    <property type="entry name" value="FMRFAMIDE RECEPTOR"/>
    <property type="match status" value="1"/>
</dbReference>
<evidence type="ECO:0000256" key="2">
    <source>
        <dbReference type="ARBA" id="ARBA00022692"/>
    </source>
</evidence>
<dbReference type="GO" id="GO:0016020">
    <property type="term" value="C:membrane"/>
    <property type="evidence" value="ECO:0007669"/>
    <property type="project" value="UniProtKB-SubCell"/>
</dbReference>
<dbReference type="Proteomes" id="UP001497497">
    <property type="component" value="Unassembled WGS sequence"/>
</dbReference>
<gene>
    <name evidence="8" type="ORF">GSLYS_00010913001</name>
</gene>
<dbReference type="InterPro" id="IPR052954">
    <property type="entry name" value="GPCR-Ligand_Int"/>
</dbReference>
<reference evidence="8 9" key="1">
    <citation type="submission" date="2024-04" db="EMBL/GenBank/DDBJ databases">
        <authorList>
            <consortium name="Genoscope - CEA"/>
            <person name="William W."/>
        </authorList>
    </citation>
    <scope>NUCLEOTIDE SEQUENCE [LARGE SCALE GENOMIC DNA]</scope>
</reference>
<sequence>MISFYDHLITMGAITLVRSLLCVFGIIGNVITIKVFLDIGVKNGVTASFLFLSCADLAYLVSVLVHSVAYGLHLYEEQTSYRTWFAVKPFAVFVYFANVASCPYMVTVLTTMFLSVVRCLGVSQPLRFRSSITRTNALWVLFAFLVLAVGSSVPLLAFMGIVTQFDERINMSRPSLWVSPLRQWVKDVTFVVRDAILPLVTELVLSVCVVVMATSLRSASKFRSLHASESSNIPEQTSSYDPKNETRSRSSRLKVGSTHLRGRDLQVVQQMLLLSAACLICHTPKITYNCVKLFLPDISDVLLANGIRDFFQSINCSVTFLIYNKFNSKFHKRVAFKALVHT</sequence>
<dbReference type="SUPFAM" id="SSF81321">
    <property type="entry name" value="Family A G protein-coupled receptor-like"/>
    <property type="match status" value="1"/>
</dbReference>
<evidence type="ECO:0000256" key="6">
    <source>
        <dbReference type="SAM" id="Phobius"/>
    </source>
</evidence>
<evidence type="ECO:0000256" key="1">
    <source>
        <dbReference type="ARBA" id="ARBA00004370"/>
    </source>
</evidence>
<comment type="caution">
    <text evidence="8">The sequence shown here is derived from an EMBL/GenBank/DDBJ whole genome shotgun (WGS) entry which is preliminary data.</text>
</comment>
<keyword evidence="2 6" id="KW-0812">Transmembrane</keyword>
<keyword evidence="9" id="KW-1185">Reference proteome</keyword>
<evidence type="ECO:0000313" key="9">
    <source>
        <dbReference type="Proteomes" id="UP001497497"/>
    </source>
</evidence>
<proteinExistence type="predicted"/>
<feature type="transmembrane region" description="Helical" evidence="6">
    <location>
        <begin position="138"/>
        <end position="162"/>
    </location>
</feature>
<dbReference type="PROSITE" id="PS50262">
    <property type="entry name" value="G_PROTEIN_RECEP_F1_2"/>
    <property type="match status" value="1"/>
</dbReference>
<name>A0AAV2HTU5_LYMST</name>
<dbReference type="AlphaFoldDB" id="A0AAV2HTU5"/>
<evidence type="ECO:0000256" key="4">
    <source>
        <dbReference type="ARBA" id="ARBA00023136"/>
    </source>
</evidence>
<feature type="transmembrane region" description="Helical" evidence="6">
    <location>
        <begin position="49"/>
        <end position="72"/>
    </location>
</feature>
<keyword evidence="3 6" id="KW-1133">Transmembrane helix</keyword>
<organism evidence="8 9">
    <name type="scientific">Lymnaea stagnalis</name>
    <name type="common">Great pond snail</name>
    <name type="synonym">Helix stagnalis</name>
    <dbReference type="NCBI Taxonomy" id="6523"/>
    <lineage>
        <taxon>Eukaryota</taxon>
        <taxon>Metazoa</taxon>
        <taxon>Spiralia</taxon>
        <taxon>Lophotrochozoa</taxon>
        <taxon>Mollusca</taxon>
        <taxon>Gastropoda</taxon>
        <taxon>Heterobranchia</taxon>
        <taxon>Euthyneura</taxon>
        <taxon>Panpulmonata</taxon>
        <taxon>Hygrophila</taxon>
        <taxon>Lymnaeoidea</taxon>
        <taxon>Lymnaeidae</taxon>
        <taxon>Lymnaea</taxon>
    </lineage>
</organism>
<dbReference type="EMBL" id="CAXITT010000245">
    <property type="protein sequence ID" value="CAL1537000.1"/>
    <property type="molecule type" value="Genomic_DNA"/>
</dbReference>
<evidence type="ECO:0000256" key="5">
    <source>
        <dbReference type="SAM" id="MobiDB-lite"/>
    </source>
</evidence>
<accession>A0AAV2HTU5</accession>
<feature type="transmembrane region" description="Helical" evidence="6">
    <location>
        <begin position="92"/>
        <end position="117"/>
    </location>
</feature>
<evidence type="ECO:0000256" key="3">
    <source>
        <dbReference type="ARBA" id="ARBA00022989"/>
    </source>
</evidence>
<evidence type="ECO:0000313" key="8">
    <source>
        <dbReference type="EMBL" id="CAL1537000.1"/>
    </source>
</evidence>
<dbReference type="InterPro" id="IPR017452">
    <property type="entry name" value="GPCR_Rhodpsn_7TM"/>
</dbReference>
<feature type="domain" description="G-protein coupled receptors family 1 profile" evidence="7">
    <location>
        <begin position="28"/>
        <end position="323"/>
    </location>
</feature>